<feature type="region of interest" description="Disordered" evidence="1">
    <location>
        <begin position="62"/>
        <end position="81"/>
    </location>
</feature>
<dbReference type="GO" id="GO:0003689">
    <property type="term" value="F:DNA clamp loader activity"/>
    <property type="evidence" value="ECO:0007669"/>
    <property type="project" value="TreeGrafter"/>
</dbReference>
<evidence type="ECO:0000313" key="2">
    <source>
        <dbReference type="EMBL" id="PIA35572.1"/>
    </source>
</evidence>
<evidence type="ECO:0000256" key="1">
    <source>
        <dbReference type="SAM" id="MobiDB-lite"/>
    </source>
</evidence>
<organism evidence="2 3">
    <name type="scientific">Aquilegia coerulea</name>
    <name type="common">Rocky mountain columbine</name>
    <dbReference type="NCBI Taxonomy" id="218851"/>
    <lineage>
        <taxon>Eukaryota</taxon>
        <taxon>Viridiplantae</taxon>
        <taxon>Streptophyta</taxon>
        <taxon>Embryophyta</taxon>
        <taxon>Tracheophyta</taxon>
        <taxon>Spermatophyta</taxon>
        <taxon>Magnoliopsida</taxon>
        <taxon>Ranunculales</taxon>
        <taxon>Ranunculaceae</taxon>
        <taxon>Thalictroideae</taxon>
        <taxon>Aquilegia</taxon>
    </lineage>
</organism>
<dbReference type="STRING" id="218851.A0A2G5CWC3"/>
<dbReference type="EMBL" id="KZ305052">
    <property type="protein sequence ID" value="PIA35572.1"/>
    <property type="molecule type" value="Genomic_DNA"/>
</dbReference>
<dbReference type="GO" id="GO:0006261">
    <property type="term" value="P:DNA-templated DNA replication"/>
    <property type="evidence" value="ECO:0007669"/>
    <property type="project" value="TreeGrafter"/>
</dbReference>
<feature type="region of interest" description="Disordered" evidence="1">
    <location>
        <begin position="1"/>
        <end position="37"/>
    </location>
</feature>
<dbReference type="Proteomes" id="UP000230069">
    <property type="component" value="Unassembled WGS sequence"/>
</dbReference>
<dbReference type="PANTHER" id="PTHR11669">
    <property type="entry name" value="REPLICATION FACTOR C / DNA POLYMERASE III GAMMA-TAU SUBUNIT"/>
    <property type="match status" value="1"/>
</dbReference>
<proteinExistence type="predicted"/>
<gene>
    <name evidence="2" type="ORF">AQUCO_03500142v1</name>
</gene>
<dbReference type="InParanoid" id="A0A2G5CWC3"/>
<dbReference type="InterPro" id="IPR027417">
    <property type="entry name" value="P-loop_NTPase"/>
</dbReference>
<dbReference type="GO" id="GO:0006281">
    <property type="term" value="P:DNA repair"/>
    <property type="evidence" value="ECO:0007669"/>
    <property type="project" value="TreeGrafter"/>
</dbReference>
<dbReference type="GO" id="GO:0005663">
    <property type="term" value="C:DNA replication factor C complex"/>
    <property type="evidence" value="ECO:0007669"/>
    <property type="project" value="TreeGrafter"/>
</dbReference>
<name>A0A2G5CWC3_AQUCA</name>
<protein>
    <submittedName>
        <fullName evidence="2">Uncharacterized protein</fullName>
    </submittedName>
</protein>
<feature type="compositionally biased region" description="Polar residues" evidence="1">
    <location>
        <begin position="7"/>
        <end position="17"/>
    </location>
</feature>
<accession>A0A2G5CWC3</accession>
<feature type="compositionally biased region" description="Basic residues" evidence="1">
    <location>
        <begin position="68"/>
        <end position="81"/>
    </location>
</feature>
<keyword evidence="3" id="KW-1185">Reference proteome</keyword>
<sequence>MPMASDLSCSSTQSNAEATPLLVEPSGSQESTDDAARGHEYSGELGIFADYCLNHDIDSDLASEARSGPRHNERRYRHGRHQSLTQKYIPRSFRDLVGQNLVVQALSNVVSKRKVGFLYVFYGPHGTGKTSCARIF</sequence>
<dbReference type="AlphaFoldDB" id="A0A2G5CWC3"/>
<dbReference type="Gene3D" id="3.40.50.300">
    <property type="entry name" value="P-loop containing nucleotide triphosphate hydrolases"/>
    <property type="match status" value="1"/>
</dbReference>
<reference evidence="2 3" key="1">
    <citation type="submission" date="2017-09" db="EMBL/GenBank/DDBJ databases">
        <title>WGS assembly of Aquilegia coerulea Goldsmith.</title>
        <authorList>
            <person name="Hodges S."/>
            <person name="Kramer E."/>
            <person name="Nordborg M."/>
            <person name="Tomkins J."/>
            <person name="Borevitz J."/>
            <person name="Derieg N."/>
            <person name="Yan J."/>
            <person name="Mihaltcheva S."/>
            <person name="Hayes R.D."/>
            <person name="Rokhsar D."/>
        </authorList>
    </citation>
    <scope>NUCLEOTIDE SEQUENCE [LARGE SCALE GENOMIC DNA]</scope>
    <source>
        <strain evidence="3">cv. Goldsmith</strain>
    </source>
</reference>
<dbReference type="InterPro" id="IPR050238">
    <property type="entry name" value="DNA_Rep/Repair_Clamp_Loader"/>
</dbReference>
<dbReference type="SUPFAM" id="SSF52540">
    <property type="entry name" value="P-loop containing nucleoside triphosphate hydrolases"/>
    <property type="match status" value="1"/>
</dbReference>
<dbReference type="OrthoDB" id="1906110at2759"/>
<dbReference type="PANTHER" id="PTHR11669:SF46">
    <property type="entry name" value="PROTEIN STICHEL-LIKE 3"/>
    <property type="match status" value="1"/>
</dbReference>
<evidence type="ECO:0000313" key="3">
    <source>
        <dbReference type="Proteomes" id="UP000230069"/>
    </source>
</evidence>